<evidence type="ECO:0000256" key="4">
    <source>
        <dbReference type="ARBA" id="ARBA00022989"/>
    </source>
</evidence>
<keyword evidence="4 7" id="KW-1133">Transmembrane helix</keyword>
<dbReference type="InParanoid" id="A0A078A869"/>
<dbReference type="Proteomes" id="UP000039865">
    <property type="component" value="Unassembled WGS sequence"/>
</dbReference>
<keyword evidence="9" id="KW-1185">Reference proteome</keyword>
<organism evidence="8 9">
    <name type="scientific">Stylonychia lemnae</name>
    <name type="common">Ciliate</name>
    <dbReference type="NCBI Taxonomy" id="5949"/>
    <lineage>
        <taxon>Eukaryota</taxon>
        <taxon>Sar</taxon>
        <taxon>Alveolata</taxon>
        <taxon>Ciliophora</taxon>
        <taxon>Intramacronucleata</taxon>
        <taxon>Spirotrichea</taxon>
        <taxon>Stichotrichia</taxon>
        <taxon>Sporadotrichida</taxon>
        <taxon>Oxytrichidae</taxon>
        <taxon>Stylonychinae</taxon>
        <taxon>Stylonychia</taxon>
    </lineage>
</organism>
<dbReference type="InterPro" id="IPR023271">
    <property type="entry name" value="Aquaporin-like"/>
</dbReference>
<feature type="transmembrane region" description="Helical" evidence="7">
    <location>
        <begin position="580"/>
        <end position="600"/>
    </location>
</feature>
<comment type="subcellular location">
    <subcellularLocation>
        <location evidence="1">Membrane</location>
        <topology evidence="1">Multi-pass membrane protein</topology>
    </subcellularLocation>
</comment>
<feature type="transmembrane region" description="Helical" evidence="7">
    <location>
        <begin position="165"/>
        <end position="189"/>
    </location>
</feature>
<evidence type="ECO:0000256" key="7">
    <source>
        <dbReference type="SAM" id="Phobius"/>
    </source>
</evidence>
<keyword evidence="3 7" id="KW-0812">Transmembrane</keyword>
<evidence type="ECO:0000256" key="6">
    <source>
        <dbReference type="SAM" id="MobiDB-lite"/>
    </source>
</evidence>
<name>A0A078A869_STYLE</name>
<feature type="region of interest" description="Disordered" evidence="6">
    <location>
        <begin position="273"/>
        <end position="347"/>
    </location>
</feature>
<feature type="transmembrane region" description="Helical" evidence="7">
    <location>
        <begin position="12"/>
        <end position="30"/>
    </location>
</feature>
<gene>
    <name evidence="8" type="primary">Contig18032.g19165</name>
    <name evidence="8" type="ORF">STYLEM_6743</name>
</gene>
<evidence type="ECO:0000313" key="9">
    <source>
        <dbReference type="Proteomes" id="UP000039865"/>
    </source>
</evidence>
<evidence type="ECO:0000256" key="5">
    <source>
        <dbReference type="ARBA" id="ARBA00023136"/>
    </source>
</evidence>
<dbReference type="GO" id="GO:0015250">
    <property type="term" value="F:water channel activity"/>
    <property type="evidence" value="ECO:0007669"/>
    <property type="project" value="TreeGrafter"/>
</dbReference>
<dbReference type="OrthoDB" id="3222at2759"/>
<feature type="transmembrane region" description="Helical" evidence="7">
    <location>
        <begin position="525"/>
        <end position="545"/>
    </location>
</feature>
<feature type="compositionally biased region" description="Low complexity" evidence="6">
    <location>
        <begin position="289"/>
        <end position="300"/>
    </location>
</feature>
<protein>
    <submittedName>
        <fullName evidence="8">Mip family channel protein</fullName>
    </submittedName>
</protein>
<evidence type="ECO:0000256" key="1">
    <source>
        <dbReference type="ARBA" id="ARBA00004141"/>
    </source>
</evidence>
<keyword evidence="5 7" id="KW-0472">Membrane</keyword>
<proteinExistence type="inferred from homology"/>
<dbReference type="GO" id="GO:0005886">
    <property type="term" value="C:plasma membrane"/>
    <property type="evidence" value="ECO:0007669"/>
    <property type="project" value="TreeGrafter"/>
</dbReference>
<comment type="similarity">
    <text evidence="2">Belongs to the MIP/aquaporin (TC 1.A.8) family.</text>
</comment>
<feature type="compositionally biased region" description="Basic and acidic residues" evidence="6">
    <location>
        <begin position="304"/>
        <end position="327"/>
    </location>
</feature>
<dbReference type="PANTHER" id="PTHR19139:SF199">
    <property type="entry name" value="MIP17260P"/>
    <property type="match status" value="1"/>
</dbReference>
<reference evidence="8 9" key="1">
    <citation type="submission" date="2014-06" db="EMBL/GenBank/DDBJ databases">
        <authorList>
            <person name="Swart Estienne"/>
        </authorList>
    </citation>
    <scope>NUCLEOTIDE SEQUENCE [LARGE SCALE GENOMIC DNA]</scope>
    <source>
        <strain evidence="8 9">130c</strain>
    </source>
</reference>
<feature type="transmembrane region" description="Helical" evidence="7">
    <location>
        <begin position="441"/>
        <end position="468"/>
    </location>
</feature>
<evidence type="ECO:0000313" key="8">
    <source>
        <dbReference type="EMBL" id="CDW77777.1"/>
    </source>
</evidence>
<accession>A0A078A869</accession>
<dbReference type="SUPFAM" id="SSF81338">
    <property type="entry name" value="Aquaporin-like"/>
    <property type="match status" value="2"/>
</dbReference>
<feature type="transmembrane region" description="Helical" evidence="7">
    <location>
        <begin position="218"/>
        <end position="240"/>
    </location>
</feature>
<dbReference type="AlphaFoldDB" id="A0A078A869"/>
<dbReference type="PRINTS" id="PR00783">
    <property type="entry name" value="MINTRINSICP"/>
</dbReference>
<evidence type="ECO:0000256" key="2">
    <source>
        <dbReference type="ARBA" id="ARBA00006175"/>
    </source>
</evidence>
<evidence type="ECO:0000256" key="3">
    <source>
        <dbReference type="ARBA" id="ARBA00022692"/>
    </source>
</evidence>
<dbReference type="Pfam" id="PF00230">
    <property type="entry name" value="MIP"/>
    <property type="match status" value="2"/>
</dbReference>
<feature type="transmembrane region" description="Helical" evidence="7">
    <location>
        <begin position="42"/>
        <end position="69"/>
    </location>
</feature>
<dbReference type="InterPro" id="IPR034294">
    <property type="entry name" value="Aquaporin_transptr"/>
</dbReference>
<feature type="transmembrane region" description="Helical" evidence="7">
    <location>
        <begin position="131"/>
        <end position="153"/>
    </location>
</feature>
<dbReference type="Gene3D" id="1.20.1080.10">
    <property type="entry name" value="Glycerol uptake facilitator protein"/>
    <property type="match status" value="2"/>
</dbReference>
<dbReference type="EMBL" id="CCKQ01006466">
    <property type="protein sequence ID" value="CDW77777.1"/>
    <property type="molecule type" value="Genomic_DNA"/>
</dbReference>
<feature type="transmembrane region" description="Helical" evidence="7">
    <location>
        <begin position="76"/>
        <end position="102"/>
    </location>
</feature>
<sequence length="608" mass="68652">MKGNNQSQISPFIILLYEFCGSALVTYAFSLADGHDSLTRAYAYFLGFIIAYQISGAHFNPATSLAVFISEKNCKTFAAFAVTILSQYAGALAGIFVTYLLAKYRQFEIYPDFTKNQKGDFLYFNEDGDPYWGRLVLHEFLHTFTFTYVYLIVKYDKTMQKVDRLLQAFCLTFTLYVCNSFTLGSGAVFNPALGLAQSVYMIGVNNSNGSGLGSKQALVTWVYILVPYAGAAFAALFYLLHKKIDNAPEKQTEPMQFMSTKEAEQDDKQHLLLEDDNNNDNSSKDQSSKKVQQKPAQKQPLRQSKQDNKEGSKTKLDKPSQQHEIKAEPQQQVNYQKESNKIQQTESARSDLLEGLHMEHGEKNFEQQEQQPELEQRQIDYDDDGDDDILRNLAQAGQSVAVRAIAYIIGFIIAYNITGAHFNPATSLAIFITEKKFSEDLFYFLMVMLVQLCGCYTGCLVSYLQALISNEYGLYPESDDELYIYGDGFIWFGRVCLQEILQTFSFTLVYLILRYDQEYSKLNRAYKAIALFHVLVACYSMSYGAGACLNPAIGMSQSTYMIALDKRDDVTSAKGSAQAIWVYMVMPFIGSGIAAMFYGIHQTFNSQK</sequence>
<dbReference type="PANTHER" id="PTHR19139">
    <property type="entry name" value="AQUAPORIN TRANSPORTER"/>
    <property type="match status" value="1"/>
</dbReference>
<feature type="compositionally biased region" description="Polar residues" evidence="6">
    <location>
        <begin position="329"/>
        <end position="347"/>
    </location>
</feature>
<dbReference type="InterPro" id="IPR000425">
    <property type="entry name" value="MIP"/>
</dbReference>